<feature type="compositionally biased region" description="Polar residues" evidence="1">
    <location>
        <begin position="105"/>
        <end position="132"/>
    </location>
</feature>
<name>A0A5A7NX23_STRAF</name>
<accession>A0A5A7NX23</accession>
<feature type="compositionally biased region" description="Basic residues" evidence="1">
    <location>
        <begin position="206"/>
        <end position="227"/>
    </location>
</feature>
<feature type="compositionally biased region" description="Low complexity" evidence="1">
    <location>
        <begin position="165"/>
        <end position="198"/>
    </location>
</feature>
<proteinExistence type="predicted"/>
<dbReference type="Proteomes" id="UP000325081">
    <property type="component" value="Unassembled WGS sequence"/>
</dbReference>
<protein>
    <submittedName>
        <fullName evidence="2">Evolutionarily conserved C-terminal region 2</fullName>
    </submittedName>
</protein>
<reference evidence="3" key="1">
    <citation type="journal article" date="2019" name="Curr. Biol.">
        <title>Genome Sequence of Striga asiatica Provides Insight into the Evolution of Plant Parasitism.</title>
        <authorList>
            <person name="Yoshida S."/>
            <person name="Kim S."/>
            <person name="Wafula E.K."/>
            <person name="Tanskanen J."/>
            <person name="Kim Y.M."/>
            <person name="Honaas L."/>
            <person name="Yang Z."/>
            <person name="Spallek T."/>
            <person name="Conn C.E."/>
            <person name="Ichihashi Y."/>
            <person name="Cheong K."/>
            <person name="Cui S."/>
            <person name="Der J.P."/>
            <person name="Gundlach H."/>
            <person name="Jiao Y."/>
            <person name="Hori C."/>
            <person name="Ishida J.K."/>
            <person name="Kasahara H."/>
            <person name="Kiba T."/>
            <person name="Kim M.S."/>
            <person name="Koo N."/>
            <person name="Laohavisit A."/>
            <person name="Lee Y.H."/>
            <person name="Lumba S."/>
            <person name="McCourt P."/>
            <person name="Mortimer J.C."/>
            <person name="Mutuku J.M."/>
            <person name="Nomura T."/>
            <person name="Sasaki-Sekimoto Y."/>
            <person name="Seto Y."/>
            <person name="Wang Y."/>
            <person name="Wakatake T."/>
            <person name="Sakakibara H."/>
            <person name="Demura T."/>
            <person name="Yamaguchi S."/>
            <person name="Yoneyama K."/>
            <person name="Manabe R.I."/>
            <person name="Nelson D.C."/>
            <person name="Schulman A.H."/>
            <person name="Timko M.P."/>
            <person name="dePamphilis C.W."/>
            <person name="Choi D."/>
            <person name="Shirasu K."/>
        </authorList>
    </citation>
    <scope>NUCLEOTIDE SEQUENCE [LARGE SCALE GENOMIC DNA]</scope>
    <source>
        <strain evidence="3">cv. UVA1</strain>
    </source>
</reference>
<feature type="region of interest" description="Disordered" evidence="1">
    <location>
        <begin position="102"/>
        <end position="132"/>
    </location>
</feature>
<feature type="region of interest" description="Disordered" evidence="1">
    <location>
        <begin position="148"/>
        <end position="242"/>
    </location>
</feature>
<dbReference type="AlphaFoldDB" id="A0A5A7NX23"/>
<evidence type="ECO:0000313" key="2">
    <source>
        <dbReference type="EMBL" id="GER24871.1"/>
    </source>
</evidence>
<dbReference type="EMBL" id="BKCP01000001">
    <property type="protein sequence ID" value="GER24871.1"/>
    <property type="molecule type" value="Genomic_DNA"/>
</dbReference>
<evidence type="ECO:0000256" key="1">
    <source>
        <dbReference type="SAM" id="MobiDB-lite"/>
    </source>
</evidence>
<keyword evidence="3" id="KW-1185">Reference proteome</keyword>
<comment type="caution">
    <text evidence="2">The sequence shown here is derived from an EMBL/GenBank/DDBJ whole genome shotgun (WGS) entry which is preliminary data.</text>
</comment>
<gene>
    <name evidence="2" type="ORF">STAS_00408</name>
</gene>
<sequence length="242" mass="27076">MAKRRKNGLTFVPSPLVFTTTHRELLEISRESRSIIAENMERKNGNAKSVRRFMLFSLIGRLIPRHVGRESIDVNVEIFSPGRTASSPTAHSATRLPRKALVFPQPQTSRSRPKSLTTRSRPKTLSTTQPYSTSIIPKLPFRSLATAAAATRGTHRRNATAKTLITITIPSTSSNGKTPSTSSTTLTASTTTTTTQSSCRRPLVAAHHHRHRCRSRPPRSSRKRRRRWEALNRATWGPPWPT</sequence>
<organism evidence="2 3">
    <name type="scientific">Striga asiatica</name>
    <name type="common">Asiatic witchweed</name>
    <name type="synonym">Buchnera asiatica</name>
    <dbReference type="NCBI Taxonomy" id="4170"/>
    <lineage>
        <taxon>Eukaryota</taxon>
        <taxon>Viridiplantae</taxon>
        <taxon>Streptophyta</taxon>
        <taxon>Embryophyta</taxon>
        <taxon>Tracheophyta</taxon>
        <taxon>Spermatophyta</taxon>
        <taxon>Magnoliopsida</taxon>
        <taxon>eudicotyledons</taxon>
        <taxon>Gunneridae</taxon>
        <taxon>Pentapetalae</taxon>
        <taxon>asterids</taxon>
        <taxon>lamiids</taxon>
        <taxon>Lamiales</taxon>
        <taxon>Orobanchaceae</taxon>
        <taxon>Buchnereae</taxon>
        <taxon>Striga</taxon>
    </lineage>
</organism>
<evidence type="ECO:0000313" key="3">
    <source>
        <dbReference type="Proteomes" id="UP000325081"/>
    </source>
</evidence>